<evidence type="ECO:0000256" key="1">
    <source>
        <dbReference type="SAM" id="Phobius"/>
    </source>
</evidence>
<keyword evidence="1" id="KW-0472">Membrane</keyword>
<reference evidence="2 3" key="1">
    <citation type="submission" date="2017-12" db="EMBL/GenBank/DDBJ databases">
        <authorList>
            <consortium name="DOE Joint Genome Institute"/>
            <person name="Haridas S."/>
            <person name="Kjaerbolling I."/>
            <person name="Vesth T.C."/>
            <person name="Frisvad J.C."/>
            <person name="Nybo J.L."/>
            <person name="Theobald S."/>
            <person name="Kuo A."/>
            <person name="Bowyer P."/>
            <person name="Matsuda Y."/>
            <person name="Mondo S."/>
            <person name="Lyhne E.K."/>
            <person name="Kogle M.E."/>
            <person name="Clum A."/>
            <person name="Lipzen A."/>
            <person name="Salamov A."/>
            <person name="Ngan C.Y."/>
            <person name="Daum C."/>
            <person name="Chiniquy J."/>
            <person name="Barry K."/>
            <person name="LaButti K."/>
            <person name="Simmons B.A."/>
            <person name="Magnuson J.K."/>
            <person name="Mortensen U.H."/>
            <person name="Larsen T.O."/>
            <person name="Grigoriev I.V."/>
            <person name="Baker S.E."/>
            <person name="Andersen M.R."/>
            <person name="Nordberg H.P."/>
            <person name="Cantor M.N."/>
            <person name="Hua S.X."/>
        </authorList>
    </citation>
    <scope>NUCLEOTIDE SEQUENCE [LARGE SCALE GENOMIC DNA]</scope>
    <source>
        <strain evidence="2 3">CBS 102.13</strain>
    </source>
</reference>
<dbReference type="EMBL" id="KZ559137">
    <property type="protein sequence ID" value="PLB38158.1"/>
    <property type="molecule type" value="Genomic_DNA"/>
</dbReference>
<keyword evidence="3" id="KW-1185">Reference proteome</keyword>
<dbReference type="Proteomes" id="UP000234585">
    <property type="component" value="Unassembled WGS sequence"/>
</dbReference>
<protein>
    <submittedName>
        <fullName evidence="2">Uncharacterized protein</fullName>
    </submittedName>
</protein>
<organism evidence="2 3">
    <name type="scientific">Aspergillus candidus</name>
    <dbReference type="NCBI Taxonomy" id="41067"/>
    <lineage>
        <taxon>Eukaryota</taxon>
        <taxon>Fungi</taxon>
        <taxon>Dikarya</taxon>
        <taxon>Ascomycota</taxon>
        <taxon>Pezizomycotina</taxon>
        <taxon>Eurotiomycetes</taxon>
        <taxon>Eurotiomycetidae</taxon>
        <taxon>Eurotiales</taxon>
        <taxon>Aspergillaceae</taxon>
        <taxon>Aspergillus</taxon>
        <taxon>Aspergillus subgen. Circumdati</taxon>
    </lineage>
</organism>
<evidence type="ECO:0000313" key="3">
    <source>
        <dbReference type="Proteomes" id="UP000234585"/>
    </source>
</evidence>
<keyword evidence="1" id="KW-0812">Transmembrane</keyword>
<proteinExistence type="predicted"/>
<keyword evidence="1" id="KW-1133">Transmembrane helix</keyword>
<feature type="transmembrane region" description="Helical" evidence="1">
    <location>
        <begin position="45"/>
        <end position="70"/>
    </location>
</feature>
<dbReference type="GeneID" id="36519723"/>
<name>A0A2I2FC11_ASPCN</name>
<dbReference type="RefSeq" id="XP_024672170.1">
    <property type="nucleotide sequence ID" value="XM_024812563.1"/>
</dbReference>
<accession>A0A2I2FC11</accession>
<gene>
    <name evidence="2" type="ORF">BDW47DRAFT_105411</name>
</gene>
<sequence>MPSVRRGAVDIVVVWYVATGRMPPVSPAPGVGAVLTVALGGDAPLVVFLGLTLFVGLLMAAAVVVVFLLLSRVGGLGADGFVGGVSHV</sequence>
<evidence type="ECO:0000313" key="2">
    <source>
        <dbReference type="EMBL" id="PLB38158.1"/>
    </source>
</evidence>
<dbReference type="AlphaFoldDB" id="A0A2I2FC11"/>